<dbReference type="OrthoDB" id="9809348at2"/>
<comment type="caution">
    <text evidence="3">The sequence shown here is derived from an EMBL/GenBank/DDBJ whole genome shotgun (WGS) entry which is preliminary data.</text>
</comment>
<dbReference type="InterPro" id="IPR036890">
    <property type="entry name" value="HATPase_C_sf"/>
</dbReference>
<feature type="transmembrane region" description="Helical" evidence="1">
    <location>
        <begin position="20"/>
        <end position="42"/>
    </location>
</feature>
<keyword evidence="4" id="KW-1185">Reference proteome</keyword>
<dbReference type="EMBL" id="WAGX01000005">
    <property type="protein sequence ID" value="KAB1438552.1"/>
    <property type="molecule type" value="Genomic_DNA"/>
</dbReference>
<dbReference type="GO" id="GO:0000155">
    <property type="term" value="F:phosphorelay sensor kinase activity"/>
    <property type="evidence" value="ECO:0007669"/>
    <property type="project" value="InterPro"/>
</dbReference>
<keyword evidence="1" id="KW-0472">Membrane</keyword>
<dbReference type="RefSeq" id="WP_151146178.1">
    <property type="nucleotide sequence ID" value="NZ_WAGX01000005.1"/>
</dbReference>
<accession>A0A7V7QKX5</accession>
<dbReference type="InterPro" id="IPR050640">
    <property type="entry name" value="Bact_2-comp_sensor_kinase"/>
</dbReference>
<keyword evidence="3" id="KW-0808">Transferase</keyword>
<dbReference type="SUPFAM" id="SSF55874">
    <property type="entry name" value="ATPase domain of HSP90 chaperone/DNA topoisomerase II/histidine kinase"/>
    <property type="match status" value="1"/>
</dbReference>
<evidence type="ECO:0000259" key="2">
    <source>
        <dbReference type="SMART" id="SM00387"/>
    </source>
</evidence>
<feature type="domain" description="Histidine kinase/HSP90-like ATPase" evidence="2">
    <location>
        <begin position="488"/>
        <end position="599"/>
    </location>
</feature>
<reference evidence="3 4" key="2">
    <citation type="submission" date="2020-02" db="EMBL/GenBank/DDBJ databases">
        <title>Candidatus Galacturonibacter soehngenii shows hetero-acetogenic catabolism of galacturonic acid but lacks a canonical carbon monoxide dehydrogenase/acetyl-CoA synthase complex.</title>
        <authorList>
            <person name="Diender M."/>
            <person name="Stouten G.R."/>
            <person name="Petersen J.F."/>
            <person name="Nielsen P.H."/>
            <person name="Dueholm M.S."/>
            <person name="Pronk J.T."/>
            <person name="Van Loosdrecht M.C.M."/>
        </authorList>
    </citation>
    <scope>NUCLEOTIDE SEQUENCE [LARGE SCALE GENOMIC DNA]</scope>
    <source>
        <strain evidence="3">GalUA</strain>
    </source>
</reference>
<evidence type="ECO:0000313" key="4">
    <source>
        <dbReference type="Proteomes" id="UP000461768"/>
    </source>
</evidence>
<keyword evidence="3" id="KW-0418">Kinase</keyword>
<sequence>MGLDYLYTHFFTKQNVKRQLITIFIFAIIIPVFLVGSIMFFFSNRQLRRSYQYLVESDAIRIRSILLTTTLPFYDIYESLAQDEALKALLTKEYNCDEDVFYALNQYNRLQELLSANASLSTIKIYTQPEMLRSLSDHQFFFPIDESIRSKDWYHKAISNSGNFWKSSARIDRLGNSYWELSYYCHIPLPESGTYAILVMTVSNNHLRSLIKNKNSQVYICVNEDPVFYSSIRSHEGTSFPVTIDDSAPYYSVTGNMKIKGDNVLTSVVSLTPYRTQDRIYILSADTNALPYIQQTNLAFILVLLFAIFIPALIFILFAKYFSARIQSLRLAMHKVSNHNYEIVDLVQGDDELSAAFHDLKTMVEKIKAAEGEIYMAQIREQNFSNQQQQMELKLLINQINPHFLYNTLETIRMKAFSDGNKEVATAIKLLGKSMRYVLNNTKTSSTTLSKEIDYTLTYLSIQLLRFEDRLCYSLTLDDTIAPDHYQILPLLLQPIVENAISHGIEPTGKKGHIIIKIRAIEKKLFVANIYDNGIGMSKEQLKTVLTSLLLPPKTEERGIGLSNINNRIKLFYGPEYGLTIKSKKNFGTLVTLKIPLYNLLEEDS</sequence>
<dbReference type="PANTHER" id="PTHR34220:SF7">
    <property type="entry name" value="SENSOR HISTIDINE KINASE YPDA"/>
    <property type="match status" value="1"/>
</dbReference>
<dbReference type="Proteomes" id="UP000461768">
    <property type="component" value="Unassembled WGS sequence"/>
</dbReference>
<dbReference type="InterPro" id="IPR003594">
    <property type="entry name" value="HATPase_dom"/>
</dbReference>
<keyword evidence="1" id="KW-1133">Transmembrane helix</keyword>
<dbReference type="InterPro" id="IPR010559">
    <property type="entry name" value="Sig_transdc_His_kin_internal"/>
</dbReference>
<organism evidence="3 4">
    <name type="scientific">Candidatus Galacturonatibacter soehngenii</name>
    <dbReference type="NCBI Taxonomy" id="2307010"/>
    <lineage>
        <taxon>Bacteria</taxon>
        <taxon>Bacillati</taxon>
        <taxon>Bacillota</taxon>
        <taxon>Clostridia</taxon>
        <taxon>Lachnospirales</taxon>
        <taxon>Lachnospiraceae</taxon>
        <taxon>Candidatus Galacturonatibacter</taxon>
    </lineage>
</organism>
<dbReference type="SMART" id="SM00387">
    <property type="entry name" value="HATPase_c"/>
    <property type="match status" value="1"/>
</dbReference>
<dbReference type="PANTHER" id="PTHR34220">
    <property type="entry name" value="SENSOR HISTIDINE KINASE YPDA"/>
    <property type="match status" value="1"/>
</dbReference>
<reference evidence="3 4" key="1">
    <citation type="submission" date="2019-09" db="EMBL/GenBank/DDBJ databases">
        <authorList>
            <person name="Valk L.C."/>
        </authorList>
    </citation>
    <scope>NUCLEOTIDE SEQUENCE [LARGE SCALE GENOMIC DNA]</scope>
    <source>
        <strain evidence="3">GalUA</strain>
    </source>
</reference>
<name>A0A7V7QKX5_9FIRM</name>
<gene>
    <name evidence="3" type="ORF">F7O84_13530</name>
</gene>
<dbReference type="Pfam" id="PF06580">
    <property type="entry name" value="His_kinase"/>
    <property type="match status" value="1"/>
</dbReference>
<dbReference type="AlphaFoldDB" id="A0A7V7QKX5"/>
<dbReference type="Gene3D" id="3.30.565.10">
    <property type="entry name" value="Histidine kinase-like ATPase, C-terminal domain"/>
    <property type="match status" value="1"/>
</dbReference>
<keyword evidence="1" id="KW-0812">Transmembrane</keyword>
<feature type="transmembrane region" description="Helical" evidence="1">
    <location>
        <begin position="298"/>
        <end position="322"/>
    </location>
</feature>
<evidence type="ECO:0000313" key="3">
    <source>
        <dbReference type="EMBL" id="KAB1438552.1"/>
    </source>
</evidence>
<proteinExistence type="predicted"/>
<dbReference type="Pfam" id="PF02518">
    <property type="entry name" value="HATPase_c"/>
    <property type="match status" value="1"/>
</dbReference>
<evidence type="ECO:0000256" key="1">
    <source>
        <dbReference type="SAM" id="Phobius"/>
    </source>
</evidence>
<dbReference type="Gene3D" id="6.10.340.10">
    <property type="match status" value="1"/>
</dbReference>
<dbReference type="GO" id="GO:0016020">
    <property type="term" value="C:membrane"/>
    <property type="evidence" value="ECO:0007669"/>
    <property type="project" value="InterPro"/>
</dbReference>
<protein>
    <submittedName>
        <fullName evidence="3">Sensor histidine kinase</fullName>
    </submittedName>
</protein>